<dbReference type="Gene3D" id="3.90.70.10">
    <property type="entry name" value="Cysteine proteinases"/>
    <property type="match status" value="1"/>
</dbReference>
<feature type="transmembrane region" description="Helical" evidence="10">
    <location>
        <begin position="276"/>
        <end position="296"/>
    </location>
</feature>
<evidence type="ECO:0000256" key="3">
    <source>
        <dbReference type="ARBA" id="ARBA00022475"/>
    </source>
</evidence>
<evidence type="ECO:0000256" key="1">
    <source>
        <dbReference type="ARBA" id="ARBA00004651"/>
    </source>
</evidence>
<dbReference type="Gene3D" id="1.20.1560.10">
    <property type="entry name" value="ABC transporter type 1, transmembrane domain"/>
    <property type="match status" value="1"/>
</dbReference>
<dbReference type="SUPFAM" id="SSF90123">
    <property type="entry name" value="ABC transporter transmembrane region"/>
    <property type="match status" value="1"/>
</dbReference>
<feature type="domain" description="ABC transmembrane type-1" evidence="12">
    <location>
        <begin position="164"/>
        <end position="443"/>
    </location>
</feature>
<keyword evidence="6" id="KW-0378">Hydrolase</keyword>
<keyword evidence="9 10" id="KW-0472">Membrane</keyword>
<feature type="transmembrane region" description="Helical" evidence="10">
    <location>
        <begin position="302"/>
        <end position="322"/>
    </location>
</feature>
<reference evidence="14 15" key="1">
    <citation type="submission" date="2020-04" db="EMBL/GenBank/DDBJ databases">
        <authorList>
            <consortium name="Desulfovibrio sp. FSS-1 genome sequencing consortium"/>
            <person name="Shimoshige H."/>
            <person name="Kobayashi H."/>
            <person name="Maekawa T."/>
        </authorList>
    </citation>
    <scope>NUCLEOTIDE SEQUENCE [LARGE SCALE GENOMIC DNA]</scope>
    <source>
        <strain evidence="14 15">SIID29052-01</strain>
    </source>
</reference>
<evidence type="ECO:0000256" key="6">
    <source>
        <dbReference type="ARBA" id="ARBA00022801"/>
    </source>
</evidence>
<evidence type="ECO:0000259" key="13">
    <source>
        <dbReference type="PROSITE" id="PS50990"/>
    </source>
</evidence>
<evidence type="ECO:0000256" key="7">
    <source>
        <dbReference type="ARBA" id="ARBA00022840"/>
    </source>
</evidence>
<gene>
    <name evidence="14" type="primary">apxIB_1</name>
    <name evidence="14" type="ORF">NNJEOMEG_00056</name>
</gene>
<dbReference type="Proteomes" id="UP000494245">
    <property type="component" value="Unassembled WGS sequence"/>
</dbReference>
<dbReference type="GO" id="GO:0015421">
    <property type="term" value="F:ABC-type oligopeptide transporter activity"/>
    <property type="evidence" value="ECO:0007669"/>
    <property type="project" value="TreeGrafter"/>
</dbReference>
<dbReference type="PROSITE" id="PS50990">
    <property type="entry name" value="PEPTIDASE_C39"/>
    <property type="match status" value="1"/>
</dbReference>
<dbReference type="Gene3D" id="3.40.50.300">
    <property type="entry name" value="P-loop containing nucleotide triphosphate hydrolases"/>
    <property type="match status" value="1"/>
</dbReference>
<dbReference type="PROSITE" id="PS50893">
    <property type="entry name" value="ABC_TRANSPORTER_2"/>
    <property type="match status" value="1"/>
</dbReference>
<proteinExistence type="predicted"/>
<dbReference type="PANTHER" id="PTHR43394">
    <property type="entry name" value="ATP-DEPENDENT PERMEASE MDL1, MITOCHONDRIAL"/>
    <property type="match status" value="1"/>
</dbReference>
<dbReference type="Pfam" id="PF00664">
    <property type="entry name" value="ABC_membrane"/>
    <property type="match status" value="1"/>
</dbReference>
<feature type="transmembrane region" description="Helical" evidence="10">
    <location>
        <begin position="164"/>
        <end position="186"/>
    </location>
</feature>
<evidence type="ECO:0000256" key="8">
    <source>
        <dbReference type="ARBA" id="ARBA00022989"/>
    </source>
</evidence>
<keyword evidence="2" id="KW-0813">Transport</keyword>
<dbReference type="Pfam" id="PF03412">
    <property type="entry name" value="Peptidase_C39"/>
    <property type="match status" value="1"/>
</dbReference>
<dbReference type="PROSITE" id="PS00211">
    <property type="entry name" value="ABC_TRANSPORTER_1"/>
    <property type="match status" value="1"/>
</dbReference>
<feature type="transmembrane region" description="Helical" evidence="10">
    <location>
        <begin position="198"/>
        <end position="218"/>
    </location>
</feature>
<organism evidence="14 15">
    <name type="scientific">Fundidesulfovibrio magnetotacticus</name>
    <dbReference type="NCBI Taxonomy" id="2730080"/>
    <lineage>
        <taxon>Bacteria</taxon>
        <taxon>Pseudomonadati</taxon>
        <taxon>Thermodesulfobacteriota</taxon>
        <taxon>Desulfovibrionia</taxon>
        <taxon>Desulfovibrionales</taxon>
        <taxon>Desulfovibrionaceae</taxon>
        <taxon>Fundidesulfovibrio</taxon>
    </lineage>
</organism>
<keyword evidence="8 10" id="KW-1133">Transmembrane helix</keyword>
<sequence>MSVSFDQPNSGLLCLVLVLRHYQQDVTPESLVHKYTLTDEPIDPALMLRIVREHGFKSKLTTLTSEKLFLLGEAYPVIALLNDGRYIILSGVRGAKDQGDIAYVDPASGVMQFQFWTREQLDAVWDGKIIFLKKEYSLTDEEQPFGLSWFIPEMFRQKKVFRDIALATLATNVLSLSFPMYMQIVLDKVVGNQSVQTLTVLSVGLLGVYVIEGLLNYLKRYMLLFATNKMDLRLAKVVYNHMLRLPIDFFDHTPSGVLLKHIAQKDRIREFMTGRVFMSVLDMSILLVLLPLLFFYSKVLTAVVLGIALIIACMMALAMRSFRTRLKTHYRAEAMRNSHLVESVRGIHTIKSLSLEPLHTKTWENSSAKSVITSFGVQKLSAILASSTGFLKQLTGLLIVWIGSTLIFDNELSVGSVVAFQMLGSRVTEPLVQLVSIIHEYQEIGLSVTMLGEIMNRPTERPLSSRGLVLPIAGSISIDRVTFQYAPGAPPALEDVSLHIPQGAVIGVVGRSGSGKSTLTRLIQGLYPVQRGRVAVDGNDLRDIELSHLRRSIGVVLQENFLFQGSVRQNIAAANPRATFEEIVMASRLAGADEFIQRLPQGYDTAIVEGGANLSGGQRQRMAIARALLMQPRILILDEATSALDAESESIIQANLAGIAHGRTMIIVSHRLSMLASAHSIVVLDQGKLIANAPHHELLRTCRLYADLWHKQNRHIVSASLNAPEA</sequence>
<dbReference type="GO" id="GO:0008233">
    <property type="term" value="F:peptidase activity"/>
    <property type="evidence" value="ECO:0007669"/>
    <property type="project" value="InterPro"/>
</dbReference>
<accession>A0A6V8LKN1</accession>
<evidence type="ECO:0000256" key="5">
    <source>
        <dbReference type="ARBA" id="ARBA00022741"/>
    </source>
</evidence>
<reference evidence="14 15" key="2">
    <citation type="submission" date="2020-05" db="EMBL/GenBank/DDBJ databases">
        <title>Draft genome sequence of Desulfovibrio sp. strainFSS-1.</title>
        <authorList>
            <person name="Shimoshige H."/>
            <person name="Kobayashi H."/>
            <person name="Maekawa T."/>
        </authorList>
    </citation>
    <scope>NUCLEOTIDE SEQUENCE [LARGE SCALE GENOMIC DNA]</scope>
    <source>
        <strain evidence="14 15">SIID29052-01</strain>
    </source>
</reference>
<keyword evidence="15" id="KW-1185">Reference proteome</keyword>
<dbReference type="GO" id="GO:0005524">
    <property type="term" value="F:ATP binding"/>
    <property type="evidence" value="ECO:0007669"/>
    <property type="project" value="UniProtKB-KW"/>
</dbReference>
<keyword evidence="7 14" id="KW-0067">ATP-binding</keyword>
<dbReference type="InterPro" id="IPR036640">
    <property type="entry name" value="ABC1_TM_sf"/>
</dbReference>
<name>A0A6V8LKN1_9BACT</name>
<evidence type="ECO:0000259" key="11">
    <source>
        <dbReference type="PROSITE" id="PS50893"/>
    </source>
</evidence>
<dbReference type="InterPro" id="IPR039421">
    <property type="entry name" value="Type_1_exporter"/>
</dbReference>
<dbReference type="InterPro" id="IPR011527">
    <property type="entry name" value="ABC1_TM_dom"/>
</dbReference>
<keyword evidence="3" id="KW-1003">Cell membrane</keyword>
<dbReference type="GO" id="GO:0005886">
    <property type="term" value="C:plasma membrane"/>
    <property type="evidence" value="ECO:0007669"/>
    <property type="project" value="UniProtKB-SubCell"/>
</dbReference>
<evidence type="ECO:0000259" key="12">
    <source>
        <dbReference type="PROSITE" id="PS50929"/>
    </source>
</evidence>
<dbReference type="SUPFAM" id="SSF52540">
    <property type="entry name" value="P-loop containing nucleoside triphosphate hydrolases"/>
    <property type="match status" value="1"/>
</dbReference>
<keyword evidence="5" id="KW-0547">Nucleotide-binding</keyword>
<comment type="caution">
    <text evidence="14">The sequence shown here is derived from an EMBL/GenBank/DDBJ whole genome shotgun (WGS) entry which is preliminary data.</text>
</comment>
<evidence type="ECO:0000313" key="15">
    <source>
        <dbReference type="Proteomes" id="UP000494245"/>
    </source>
</evidence>
<dbReference type="InterPro" id="IPR005074">
    <property type="entry name" value="Peptidase_C39"/>
</dbReference>
<evidence type="ECO:0000256" key="9">
    <source>
        <dbReference type="ARBA" id="ARBA00023136"/>
    </source>
</evidence>
<keyword evidence="4 10" id="KW-0812">Transmembrane</keyword>
<evidence type="ECO:0000256" key="2">
    <source>
        <dbReference type="ARBA" id="ARBA00022448"/>
    </source>
</evidence>
<comment type="subcellular location">
    <subcellularLocation>
        <location evidence="1">Cell membrane</location>
        <topology evidence="1">Multi-pass membrane protein</topology>
    </subcellularLocation>
</comment>
<dbReference type="InterPro" id="IPR003439">
    <property type="entry name" value="ABC_transporter-like_ATP-bd"/>
</dbReference>
<dbReference type="SMART" id="SM00382">
    <property type="entry name" value="AAA"/>
    <property type="match status" value="1"/>
</dbReference>
<dbReference type="RefSeq" id="WP_173080184.1">
    <property type="nucleotide sequence ID" value="NZ_BLTE01000001.1"/>
</dbReference>
<dbReference type="EMBL" id="BLTE01000001">
    <property type="protein sequence ID" value="GFK92234.1"/>
    <property type="molecule type" value="Genomic_DNA"/>
</dbReference>
<dbReference type="GO" id="GO:0006508">
    <property type="term" value="P:proteolysis"/>
    <property type="evidence" value="ECO:0007669"/>
    <property type="project" value="InterPro"/>
</dbReference>
<dbReference type="CDD" id="cd18783">
    <property type="entry name" value="ABC_6TM_PrtD_LapB_HlyB_like"/>
    <property type="match status" value="1"/>
</dbReference>
<dbReference type="InterPro" id="IPR027417">
    <property type="entry name" value="P-loop_NTPase"/>
</dbReference>
<evidence type="ECO:0000256" key="10">
    <source>
        <dbReference type="SAM" id="Phobius"/>
    </source>
</evidence>
<dbReference type="PROSITE" id="PS50929">
    <property type="entry name" value="ABC_TM1F"/>
    <property type="match status" value="1"/>
</dbReference>
<feature type="domain" description="Peptidase C39" evidence="13">
    <location>
        <begin position="4"/>
        <end position="132"/>
    </location>
</feature>
<dbReference type="PANTHER" id="PTHR43394:SF1">
    <property type="entry name" value="ATP-BINDING CASSETTE SUB-FAMILY B MEMBER 10, MITOCHONDRIAL"/>
    <property type="match status" value="1"/>
</dbReference>
<feature type="domain" description="ABC transporter" evidence="11">
    <location>
        <begin position="476"/>
        <end position="711"/>
    </location>
</feature>
<dbReference type="InterPro" id="IPR017871">
    <property type="entry name" value="ABC_transporter-like_CS"/>
</dbReference>
<evidence type="ECO:0000313" key="14">
    <source>
        <dbReference type="EMBL" id="GFK92234.1"/>
    </source>
</evidence>
<dbReference type="FunFam" id="3.40.50.300:FF:000299">
    <property type="entry name" value="ABC transporter ATP-binding protein/permease"/>
    <property type="match status" value="1"/>
</dbReference>
<evidence type="ECO:0000256" key="4">
    <source>
        <dbReference type="ARBA" id="ARBA00022692"/>
    </source>
</evidence>
<dbReference type="AlphaFoldDB" id="A0A6V8LKN1"/>
<protein>
    <submittedName>
        <fullName evidence="14">Toxin RTX-I translocation ATP-binding protein</fullName>
    </submittedName>
</protein>
<dbReference type="GO" id="GO:0016887">
    <property type="term" value="F:ATP hydrolysis activity"/>
    <property type="evidence" value="ECO:0007669"/>
    <property type="project" value="InterPro"/>
</dbReference>
<dbReference type="InterPro" id="IPR003593">
    <property type="entry name" value="AAA+_ATPase"/>
</dbReference>
<dbReference type="Pfam" id="PF00005">
    <property type="entry name" value="ABC_tran"/>
    <property type="match status" value="1"/>
</dbReference>